<sequence>YNSLPVTRITFLKTLIFKEVLWVQLSKREEEK</sequence>
<feature type="non-terminal residue" evidence="1">
    <location>
        <position position="1"/>
    </location>
</feature>
<comment type="caution">
    <text evidence="1">The sequence shown here is derived from an EMBL/GenBank/DDBJ whole genome shotgun (WGS) entry which is preliminary data.</text>
</comment>
<protein>
    <submittedName>
        <fullName evidence="1">Uncharacterized protein</fullName>
    </submittedName>
</protein>
<evidence type="ECO:0000313" key="1">
    <source>
        <dbReference type="EMBL" id="GAI63153.1"/>
    </source>
</evidence>
<proteinExistence type="predicted"/>
<gene>
    <name evidence="1" type="ORF">S12H4_05291</name>
</gene>
<accession>X1Q4J5</accession>
<dbReference type="AlphaFoldDB" id="X1Q4J5"/>
<name>X1Q4J5_9ZZZZ</name>
<reference evidence="1" key="1">
    <citation type="journal article" date="2014" name="Front. Microbiol.">
        <title>High frequency of phylogenetically diverse reductive dehalogenase-homologous genes in deep subseafloor sedimentary metagenomes.</title>
        <authorList>
            <person name="Kawai M."/>
            <person name="Futagami T."/>
            <person name="Toyoda A."/>
            <person name="Takaki Y."/>
            <person name="Nishi S."/>
            <person name="Hori S."/>
            <person name="Arai W."/>
            <person name="Tsubouchi T."/>
            <person name="Morono Y."/>
            <person name="Uchiyama I."/>
            <person name="Ito T."/>
            <person name="Fujiyama A."/>
            <person name="Inagaki F."/>
            <person name="Takami H."/>
        </authorList>
    </citation>
    <scope>NUCLEOTIDE SEQUENCE</scope>
    <source>
        <strain evidence="1">Expedition CK06-06</strain>
    </source>
</reference>
<organism evidence="1">
    <name type="scientific">marine sediment metagenome</name>
    <dbReference type="NCBI Taxonomy" id="412755"/>
    <lineage>
        <taxon>unclassified sequences</taxon>
        <taxon>metagenomes</taxon>
        <taxon>ecological metagenomes</taxon>
    </lineage>
</organism>
<dbReference type="EMBL" id="BARW01001730">
    <property type="protein sequence ID" value="GAI63153.1"/>
    <property type="molecule type" value="Genomic_DNA"/>
</dbReference>